<proteinExistence type="predicted"/>
<protein>
    <submittedName>
        <fullName evidence="1">Uncharacterized protein</fullName>
    </submittedName>
</protein>
<reference evidence="1" key="1">
    <citation type="submission" date="2022-07" db="EMBL/GenBank/DDBJ databases">
        <title>Genome Sequence of Physisporinus lineatus.</title>
        <authorList>
            <person name="Buettner E."/>
        </authorList>
    </citation>
    <scope>NUCLEOTIDE SEQUENCE</scope>
    <source>
        <strain evidence="1">VT162</strain>
    </source>
</reference>
<dbReference type="Proteomes" id="UP001212997">
    <property type="component" value="Unassembled WGS sequence"/>
</dbReference>
<keyword evidence="2" id="KW-1185">Reference proteome</keyword>
<dbReference type="AlphaFoldDB" id="A0AAD5YFY8"/>
<organism evidence="1 2">
    <name type="scientific">Meripilus lineatus</name>
    <dbReference type="NCBI Taxonomy" id="2056292"/>
    <lineage>
        <taxon>Eukaryota</taxon>
        <taxon>Fungi</taxon>
        <taxon>Dikarya</taxon>
        <taxon>Basidiomycota</taxon>
        <taxon>Agaricomycotina</taxon>
        <taxon>Agaricomycetes</taxon>
        <taxon>Polyporales</taxon>
        <taxon>Meripilaceae</taxon>
        <taxon>Meripilus</taxon>
    </lineage>
</organism>
<comment type="caution">
    <text evidence="1">The sequence shown here is derived from an EMBL/GenBank/DDBJ whole genome shotgun (WGS) entry which is preliminary data.</text>
</comment>
<dbReference type="EMBL" id="JANAWD010000406">
    <property type="protein sequence ID" value="KAJ3479931.1"/>
    <property type="molecule type" value="Genomic_DNA"/>
</dbReference>
<sequence>MVETVREFDSYAAASVAACAWVNSGKTKVNTGSLQLYIGKVKSGKGKVVGIGYRTKAGTLKDLVRLDIDEHKGIHFNANKLDNDREKFAAVIRGTRNKPMAQKEELYLQYLKGINNRSPGFIWDWWRTGRAN</sequence>
<evidence type="ECO:0000313" key="1">
    <source>
        <dbReference type="EMBL" id="KAJ3479931.1"/>
    </source>
</evidence>
<gene>
    <name evidence="1" type="ORF">NLI96_g8715</name>
</gene>
<evidence type="ECO:0000313" key="2">
    <source>
        <dbReference type="Proteomes" id="UP001212997"/>
    </source>
</evidence>
<accession>A0AAD5YFY8</accession>
<name>A0AAD5YFY8_9APHY</name>